<evidence type="ECO:0000256" key="3">
    <source>
        <dbReference type="ARBA" id="ARBA00008020"/>
    </source>
</evidence>
<keyword evidence="5" id="KW-0963">Cytoplasm</keyword>
<dbReference type="AlphaFoldDB" id="A0A1Y1S699"/>
<gene>
    <name evidence="11" type="primary">TCPH</name>
    <name evidence="11" type="ORF">ECANGB1_1338</name>
</gene>
<evidence type="ECO:0000256" key="4">
    <source>
        <dbReference type="ARBA" id="ARBA00011381"/>
    </source>
</evidence>
<evidence type="ECO:0000256" key="10">
    <source>
        <dbReference type="RuleBase" id="RU004187"/>
    </source>
</evidence>
<dbReference type="Gene3D" id="1.10.560.10">
    <property type="entry name" value="GroEL-like equatorial domain"/>
    <property type="match status" value="1"/>
</dbReference>
<dbReference type="PRINTS" id="PR00304">
    <property type="entry name" value="TCOMPLEXTCP1"/>
</dbReference>
<dbReference type="PANTHER" id="PTHR11353">
    <property type="entry name" value="CHAPERONIN"/>
    <property type="match status" value="1"/>
</dbReference>
<dbReference type="InterPro" id="IPR027409">
    <property type="entry name" value="GroEL-like_apical_dom_sf"/>
</dbReference>
<dbReference type="GO" id="GO:0051082">
    <property type="term" value="F:unfolded protein binding"/>
    <property type="evidence" value="ECO:0007669"/>
    <property type="project" value="EnsemblFungi"/>
</dbReference>
<evidence type="ECO:0000256" key="9">
    <source>
        <dbReference type="ARBA" id="ARBA00032221"/>
    </source>
</evidence>
<comment type="subunit">
    <text evidence="4">Component of the T-complex protein 1 (TCP1) complex.</text>
</comment>
<dbReference type="FunFam" id="3.50.7.10:FF:000006">
    <property type="entry name" value="T-complex protein 1 subunit eta"/>
    <property type="match status" value="1"/>
</dbReference>
<dbReference type="Proteomes" id="UP000192639">
    <property type="component" value="Unassembled WGS sequence"/>
</dbReference>
<dbReference type="GO" id="GO:0005524">
    <property type="term" value="F:ATP binding"/>
    <property type="evidence" value="ECO:0007669"/>
    <property type="project" value="UniProtKB-KW"/>
</dbReference>
<dbReference type="InterPro" id="IPR002194">
    <property type="entry name" value="Chaperonin_TCP-1_CS"/>
</dbReference>
<keyword evidence="12" id="KW-1185">Reference proteome</keyword>
<proteinExistence type="inferred from homology"/>
<evidence type="ECO:0000313" key="11">
    <source>
        <dbReference type="EMBL" id="ORD93934.1"/>
    </source>
</evidence>
<dbReference type="Gene3D" id="3.30.260.10">
    <property type="entry name" value="TCP-1-like chaperonin intermediate domain"/>
    <property type="match status" value="1"/>
</dbReference>
<dbReference type="PROSITE" id="PS00995">
    <property type="entry name" value="TCP1_3"/>
    <property type="match status" value="1"/>
</dbReference>
<evidence type="ECO:0000256" key="7">
    <source>
        <dbReference type="ARBA" id="ARBA00022840"/>
    </source>
</evidence>
<evidence type="ECO:0000256" key="8">
    <source>
        <dbReference type="ARBA" id="ARBA00023186"/>
    </source>
</evidence>
<dbReference type="Pfam" id="PF00118">
    <property type="entry name" value="Cpn60_TCP1"/>
    <property type="match status" value="1"/>
</dbReference>
<accession>A0A1Y1S699</accession>
<keyword evidence="7 10" id="KW-0067">ATP-binding</keyword>
<dbReference type="SUPFAM" id="SSF48592">
    <property type="entry name" value="GroEL equatorial domain-like"/>
    <property type="match status" value="1"/>
</dbReference>
<protein>
    <recommendedName>
        <fullName evidence="9">CCT-eta</fullName>
    </recommendedName>
</protein>
<evidence type="ECO:0000313" key="12">
    <source>
        <dbReference type="Proteomes" id="UP000192639"/>
    </source>
</evidence>
<evidence type="ECO:0000256" key="5">
    <source>
        <dbReference type="ARBA" id="ARBA00022490"/>
    </source>
</evidence>
<comment type="function">
    <text evidence="1">Molecular chaperone; assists the folding of proteins upon ATP hydrolysis.</text>
</comment>
<sequence length="508" mass="55941">MEGCQYLFKTEKVEDCRQGVSQIKANISVVESVADFVAKTLGPYGLDKLFYGKKMLLTNDGATIMENMEFKHPVAQLLTSLSKSQDQEVGDGTTSVIVLTGALLTQLKPLITADFSRDELRKVLNTCLTECIKHLDSLKVEFSEEKLVKLAETCMTSKNVRNERGHFAEMLCGVLNSRNKDFNLNVVKMPGGSLGDSVLVDGVAFEKTFTYAGYDQQPKRIEHPLIACIDVELEWKSEKENAEIRISSTEEYKKVVDAEYAILEEKLDDLIKSGANVVLSTKSVGDYATQYFAAKGVFSLGRVGDLDKICRAFGGAASTTTKYLSVGQADLFEERQLGNTRYNYISSSKTNVKTLILRGPGEEVVEEVERAIHDAVCVVKKAVSSQGILTGGGSAEMAMSTVCRRLYQKAEGREKSLYRAIGAAFEKIPVQLAENFGLDPIIQIQKLRKMHASVNHHYGMTLFGPADMHSIGVFEPVDVKKNMVKAAFSTVDVILSINGTLISENQSQ</sequence>
<organism evidence="11 12">
    <name type="scientific">Enterospora canceri</name>
    <dbReference type="NCBI Taxonomy" id="1081671"/>
    <lineage>
        <taxon>Eukaryota</taxon>
        <taxon>Fungi</taxon>
        <taxon>Fungi incertae sedis</taxon>
        <taxon>Microsporidia</taxon>
        <taxon>Enterocytozoonidae</taxon>
        <taxon>Enterospora</taxon>
    </lineage>
</organism>
<dbReference type="InterPro" id="IPR027413">
    <property type="entry name" value="GROEL-like_equatorial_sf"/>
</dbReference>
<dbReference type="Gene3D" id="3.50.7.10">
    <property type="entry name" value="GroEL"/>
    <property type="match status" value="1"/>
</dbReference>
<name>A0A1Y1S699_9MICR</name>
<keyword evidence="8 10" id="KW-0143">Chaperone</keyword>
<evidence type="ECO:0000256" key="6">
    <source>
        <dbReference type="ARBA" id="ARBA00022741"/>
    </source>
</evidence>
<comment type="similarity">
    <text evidence="3 10">Belongs to the TCP-1 chaperonin family.</text>
</comment>
<reference evidence="11 12" key="1">
    <citation type="journal article" date="2017" name="Environ. Microbiol.">
        <title>Decay of the glycolytic pathway and adaptation to intranuclear parasitism within Enterocytozoonidae microsporidia.</title>
        <authorList>
            <person name="Wiredu Boakye D."/>
            <person name="Jaroenlak P."/>
            <person name="Prachumwat A."/>
            <person name="Williams T.A."/>
            <person name="Bateman K.S."/>
            <person name="Itsathitphaisarn O."/>
            <person name="Sritunyalucksana K."/>
            <person name="Paszkiewicz K.H."/>
            <person name="Moore K.A."/>
            <person name="Stentiford G.D."/>
            <person name="Williams B.A."/>
        </authorList>
    </citation>
    <scope>NUCLEOTIDE SEQUENCE [LARGE SCALE GENOMIC DNA]</scope>
    <source>
        <strain evidence="11 12">GB1</strain>
    </source>
</reference>
<dbReference type="OrthoDB" id="10248520at2759"/>
<dbReference type="SUPFAM" id="SSF52029">
    <property type="entry name" value="GroEL apical domain-like"/>
    <property type="match status" value="1"/>
</dbReference>
<dbReference type="GO" id="GO:0140662">
    <property type="term" value="F:ATP-dependent protein folding chaperone"/>
    <property type="evidence" value="ECO:0007669"/>
    <property type="project" value="InterPro"/>
</dbReference>
<comment type="subcellular location">
    <subcellularLocation>
        <location evidence="2">Cytoplasm</location>
    </subcellularLocation>
</comment>
<dbReference type="InterPro" id="IPR027410">
    <property type="entry name" value="TCP-1-like_intermed_sf"/>
</dbReference>
<evidence type="ECO:0000256" key="1">
    <source>
        <dbReference type="ARBA" id="ARBA00002912"/>
    </source>
</evidence>
<dbReference type="GO" id="GO:0005832">
    <property type="term" value="C:chaperonin-containing T-complex"/>
    <property type="evidence" value="ECO:0007669"/>
    <property type="project" value="EnsemblFungi"/>
</dbReference>
<comment type="caution">
    <text evidence="11">The sequence shown here is derived from an EMBL/GenBank/DDBJ whole genome shotgun (WGS) entry which is preliminary data.</text>
</comment>
<dbReference type="EMBL" id="LWDP01000038">
    <property type="protein sequence ID" value="ORD93934.1"/>
    <property type="molecule type" value="Genomic_DNA"/>
</dbReference>
<dbReference type="InterPro" id="IPR002423">
    <property type="entry name" value="Cpn60/GroEL/TCP-1"/>
</dbReference>
<dbReference type="SUPFAM" id="SSF54849">
    <property type="entry name" value="GroEL-intermediate domain like"/>
    <property type="match status" value="1"/>
</dbReference>
<keyword evidence="6 10" id="KW-0547">Nucleotide-binding</keyword>
<evidence type="ECO:0000256" key="2">
    <source>
        <dbReference type="ARBA" id="ARBA00004496"/>
    </source>
</evidence>
<dbReference type="GO" id="GO:0016887">
    <property type="term" value="F:ATP hydrolysis activity"/>
    <property type="evidence" value="ECO:0007669"/>
    <property type="project" value="InterPro"/>
</dbReference>
<dbReference type="InterPro" id="IPR017998">
    <property type="entry name" value="Chaperone_TCP-1"/>
</dbReference>
<dbReference type="VEuPathDB" id="MicrosporidiaDB:ECANGB1_1338"/>